<proteinExistence type="predicted"/>
<comment type="caution">
    <text evidence="3">The sequence shown here is derived from an EMBL/GenBank/DDBJ whole genome shotgun (WGS) entry which is preliminary data.</text>
</comment>
<dbReference type="PANTHER" id="PTHR11895">
    <property type="entry name" value="TRANSAMIDASE"/>
    <property type="match status" value="1"/>
</dbReference>
<organism evidence="3 4">
    <name type="scientific">Nonomuraea composti</name>
    <dbReference type="NCBI Taxonomy" id="2720023"/>
    <lineage>
        <taxon>Bacteria</taxon>
        <taxon>Bacillati</taxon>
        <taxon>Actinomycetota</taxon>
        <taxon>Actinomycetes</taxon>
        <taxon>Streptosporangiales</taxon>
        <taxon>Streptosporangiaceae</taxon>
        <taxon>Nonomuraea</taxon>
    </lineage>
</organism>
<dbReference type="Gene3D" id="3.90.1300.10">
    <property type="entry name" value="Amidase signature (AS) domain"/>
    <property type="match status" value="1"/>
</dbReference>
<evidence type="ECO:0000256" key="1">
    <source>
        <dbReference type="SAM" id="MobiDB-lite"/>
    </source>
</evidence>
<dbReference type="PANTHER" id="PTHR11895:SF176">
    <property type="entry name" value="AMIDASE AMID-RELATED"/>
    <property type="match status" value="1"/>
</dbReference>
<reference evidence="3 4" key="1">
    <citation type="submission" date="2020-03" db="EMBL/GenBank/DDBJ databases">
        <title>WGS of actinomycetes isolated from Thailand.</title>
        <authorList>
            <person name="Thawai C."/>
        </authorList>
    </citation>
    <scope>NUCLEOTIDE SEQUENCE [LARGE SCALE GENOMIC DNA]</scope>
    <source>
        <strain evidence="3 4">FMUSA5-5</strain>
    </source>
</reference>
<evidence type="ECO:0000313" key="4">
    <source>
        <dbReference type="Proteomes" id="UP000696294"/>
    </source>
</evidence>
<protein>
    <submittedName>
        <fullName evidence="3">Amidase</fullName>
    </submittedName>
</protein>
<evidence type="ECO:0000313" key="3">
    <source>
        <dbReference type="EMBL" id="NJP96708.1"/>
    </source>
</evidence>
<dbReference type="EMBL" id="JAATEP010000053">
    <property type="protein sequence ID" value="NJP96708.1"/>
    <property type="molecule type" value="Genomic_DNA"/>
</dbReference>
<sequence length="469" mass="49162">MPTPAGTGVEERVRLGHPGHFAGRTISELANDLRAGRVTSVELVGHALDAIAALNPLFNAFVTVDAAGALAAAEQADRDLARGIDRGPLHGLPSAVKDVIMVAGLPATMGSHHFTGHVADADADCVRRLRQAGAVIVGKTTTHEFAYGPTGDRSAAGPSLNPRDATRMSGGSSGGSAVAVAAGMVPFALGTDTGGSSRIPAALCGIAGFKPAYGTISLDGVFPLARTLDHLGVLAGRGQDCLIAYQALSARSANDDTSLTTPAEGSLPRIAWLDPTILFACDPRVVRTARQMLEFATGPVAERRLPPADVRDAKEAFIAIQSREAVIVHAERMAERPHLFDREVLQRLRAAAEVPPWRYERALKVRTRLAGTLDTLFEHHQVLALPTVPIIAPHLGRRQLHVGGTSVAVRDALLSLTSPWNLLGLPALSIPTGSVDDLPVGLQLVCRPGHEQHLSHIAALCTPSGGNHA</sequence>
<dbReference type="InterPro" id="IPR023631">
    <property type="entry name" value="Amidase_dom"/>
</dbReference>
<dbReference type="InterPro" id="IPR036928">
    <property type="entry name" value="AS_sf"/>
</dbReference>
<dbReference type="Pfam" id="PF01425">
    <property type="entry name" value="Amidase"/>
    <property type="match status" value="1"/>
</dbReference>
<accession>A0ABX1BNI2</accession>
<dbReference type="InterPro" id="IPR000120">
    <property type="entry name" value="Amidase"/>
</dbReference>
<keyword evidence="4" id="KW-1185">Reference proteome</keyword>
<name>A0ABX1BNI2_9ACTN</name>
<evidence type="ECO:0000259" key="2">
    <source>
        <dbReference type="Pfam" id="PF01425"/>
    </source>
</evidence>
<dbReference type="SUPFAM" id="SSF75304">
    <property type="entry name" value="Amidase signature (AS) enzymes"/>
    <property type="match status" value="1"/>
</dbReference>
<dbReference type="Proteomes" id="UP000696294">
    <property type="component" value="Unassembled WGS sequence"/>
</dbReference>
<feature type="domain" description="Amidase" evidence="2">
    <location>
        <begin position="42"/>
        <end position="454"/>
    </location>
</feature>
<feature type="region of interest" description="Disordered" evidence="1">
    <location>
        <begin position="147"/>
        <end position="172"/>
    </location>
</feature>
<gene>
    <name evidence="3" type="ORF">HCN51_46020</name>
</gene>